<evidence type="ECO:0000313" key="13">
    <source>
        <dbReference type="Proteomes" id="UP000051922"/>
    </source>
</evidence>
<dbReference type="SUPFAM" id="SSF55804">
    <property type="entry name" value="Phoshotransferase/anion transport protein"/>
    <property type="match status" value="1"/>
</dbReference>
<organism evidence="12 13">
    <name type="scientific">Lacticaseibacillus pantheris DSM 15945 = JCM 12539 = NBRC 106106</name>
    <dbReference type="NCBI Taxonomy" id="1423783"/>
    <lineage>
        <taxon>Bacteria</taxon>
        <taxon>Bacillati</taxon>
        <taxon>Bacillota</taxon>
        <taxon>Bacilli</taxon>
        <taxon>Lactobacillales</taxon>
        <taxon>Lactobacillaceae</taxon>
        <taxon>Lacticaseibacillus</taxon>
    </lineage>
</organism>
<dbReference type="Pfam" id="PF00359">
    <property type="entry name" value="PTS_EIIA_2"/>
    <property type="match status" value="1"/>
</dbReference>
<name>A0A0R1U4J9_9LACO</name>
<dbReference type="Proteomes" id="UP000051922">
    <property type="component" value="Unassembled WGS sequence"/>
</dbReference>
<evidence type="ECO:0000313" key="12">
    <source>
        <dbReference type="EMBL" id="KRL85906.1"/>
    </source>
</evidence>
<dbReference type="STRING" id="1423783.FC50_GL001306"/>
<proteinExistence type="predicted"/>
<evidence type="ECO:0000256" key="1">
    <source>
        <dbReference type="ARBA" id="ARBA00004496"/>
    </source>
</evidence>
<evidence type="ECO:0000256" key="10">
    <source>
        <dbReference type="ARBA" id="ARBA00042072"/>
    </source>
</evidence>
<keyword evidence="6" id="KW-0598">Phosphotransferase system</keyword>
<dbReference type="PATRIC" id="fig|1423783.4.peg.1348"/>
<accession>A0A0R1U4J9</accession>
<dbReference type="PROSITE" id="PS51094">
    <property type="entry name" value="PTS_EIIA_TYPE_2"/>
    <property type="match status" value="1"/>
</dbReference>
<evidence type="ECO:0000256" key="6">
    <source>
        <dbReference type="ARBA" id="ARBA00022683"/>
    </source>
</evidence>
<dbReference type="GO" id="GO:0009401">
    <property type="term" value="P:phosphoenolpyruvate-dependent sugar phosphotransferase system"/>
    <property type="evidence" value="ECO:0007669"/>
    <property type="project" value="UniProtKB-KW"/>
</dbReference>
<dbReference type="InterPro" id="IPR051351">
    <property type="entry name" value="Ascorbate-PTS_EIIA_comp"/>
</dbReference>
<keyword evidence="5" id="KW-0808">Transferase</keyword>
<gene>
    <name evidence="12" type="ORF">FC50_GL001306</name>
</gene>
<dbReference type="PANTHER" id="PTHR36203:SF1">
    <property type="entry name" value="ASCORBATE-SPECIFIC PTS SYSTEM EIIA COMPONENT"/>
    <property type="match status" value="1"/>
</dbReference>
<keyword evidence="3" id="KW-0963">Cytoplasm</keyword>
<evidence type="ECO:0000256" key="8">
    <source>
        <dbReference type="ARBA" id="ARBA00037387"/>
    </source>
</evidence>
<comment type="caution">
    <text evidence="12">The sequence shown here is derived from an EMBL/GenBank/DDBJ whole genome shotgun (WGS) entry which is preliminary data.</text>
</comment>
<keyword evidence="7" id="KW-0418">Kinase</keyword>
<dbReference type="InterPro" id="IPR016152">
    <property type="entry name" value="PTrfase/Anion_transptr"/>
</dbReference>
<evidence type="ECO:0000256" key="9">
    <source>
        <dbReference type="ARBA" id="ARBA00041175"/>
    </source>
</evidence>
<keyword evidence="13" id="KW-1185">Reference proteome</keyword>
<reference evidence="12 13" key="1">
    <citation type="journal article" date="2015" name="Genome Announc.">
        <title>Expanding the biotechnology potential of lactobacilli through comparative genomics of 213 strains and associated genera.</title>
        <authorList>
            <person name="Sun Z."/>
            <person name="Harris H.M."/>
            <person name="McCann A."/>
            <person name="Guo C."/>
            <person name="Argimon S."/>
            <person name="Zhang W."/>
            <person name="Yang X."/>
            <person name="Jeffery I.B."/>
            <person name="Cooney J.C."/>
            <person name="Kagawa T.F."/>
            <person name="Liu W."/>
            <person name="Song Y."/>
            <person name="Salvetti E."/>
            <person name="Wrobel A."/>
            <person name="Rasinkangas P."/>
            <person name="Parkhill J."/>
            <person name="Rea M.C."/>
            <person name="O'Sullivan O."/>
            <person name="Ritari J."/>
            <person name="Douillard F.P."/>
            <person name="Paul Ross R."/>
            <person name="Yang R."/>
            <person name="Briner A.E."/>
            <person name="Felis G.E."/>
            <person name="de Vos W.M."/>
            <person name="Barrangou R."/>
            <person name="Klaenhammer T.R."/>
            <person name="Caufield P.W."/>
            <person name="Cui Y."/>
            <person name="Zhang H."/>
            <person name="O'Toole P.W."/>
        </authorList>
    </citation>
    <scope>NUCLEOTIDE SEQUENCE [LARGE SCALE GENOMIC DNA]</scope>
    <source>
        <strain evidence="12 13">DSM 15945</strain>
    </source>
</reference>
<feature type="domain" description="PTS EIIA type-2" evidence="11">
    <location>
        <begin position="1"/>
        <end position="131"/>
    </location>
</feature>
<keyword evidence="4" id="KW-0597">Phosphoprotein</keyword>
<evidence type="ECO:0000259" key="11">
    <source>
        <dbReference type="PROSITE" id="PS51094"/>
    </source>
</evidence>
<evidence type="ECO:0000256" key="4">
    <source>
        <dbReference type="ARBA" id="ARBA00022553"/>
    </source>
</evidence>
<dbReference type="CDD" id="cd00211">
    <property type="entry name" value="PTS_IIA_fru"/>
    <property type="match status" value="1"/>
</dbReference>
<protein>
    <recommendedName>
        <fullName evidence="9">Ascorbate-specific PTS system EIIA component</fullName>
    </recommendedName>
    <alternativeName>
        <fullName evidence="10">Ascorbate-specific phosphotransferase enzyme IIA component</fullName>
    </alternativeName>
</protein>
<keyword evidence="2" id="KW-0813">Transport</keyword>
<evidence type="ECO:0000256" key="5">
    <source>
        <dbReference type="ARBA" id="ARBA00022679"/>
    </source>
</evidence>
<comment type="subcellular location">
    <subcellularLocation>
        <location evidence="1">Cytoplasm</location>
    </subcellularLocation>
</comment>
<dbReference type="EMBL" id="AZFJ01000049">
    <property type="protein sequence ID" value="KRL85906.1"/>
    <property type="molecule type" value="Genomic_DNA"/>
</dbReference>
<comment type="function">
    <text evidence="8">The phosphoenolpyruvate-dependent sugar phosphotransferase system (sugar PTS), a major carbohydrate active transport system, catalyzes the phosphorylation of incoming sugar substrates concomitantly with their translocation across the cell membrane. The enzyme II UlaABC PTS system is involved in ascorbate transport.</text>
</comment>
<evidence type="ECO:0000256" key="2">
    <source>
        <dbReference type="ARBA" id="ARBA00022448"/>
    </source>
</evidence>
<dbReference type="InterPro" id="IPR002178">
    <property type="entry name" value="PTS_EIIA_type-2_dom"/>
</dbReference>
<dbReference type="AlphaFoldDB" id="A0A0R1U4J9"/>
<dbReference type="GO" id="GO:0005737">
    <property type="term" value="C:cytoplasm"/>
    <property type="evidence" value="ECO:0007669"/>
    <property type="project" value="UniProtKB-SubCell"/>
</dbReference>
<dbReference type="GO" id="GO:0016301">
    <property type="term" value="F:kinase activity"/>
    <property type="evidence" value="ECO:0007669"/>
    <property type="project" value="UniProtKB-KW"/>
</dbReference>
<evidence type="ECO:0000256" key="7">
    <source>
        <dbReference type="ARBA" id="ARBA00022777"/>
    </source>
</evidence>
<evidence type="ECO:0000256" key="3">
    <source>
        <dbReference type="ARBA" id="ARBA00022490"/>
    </source>
</evidence>
<dbReference type="PANTHER" id="PTHR36203">
    <property type="entry name" value="ASCORBATE-SPECIFIC PTS SYSTEM EIIA COMPONENT"/>
    <property type="match status" value="1"/>
</dbReference>
<dbReference type="Gene3D" id="3.40.930.10">
    <property type="entry name" value="Mannitol-specific EII, Chain A"/>
    <property type="match status" value="1"/>
</dbReference>
<sequence>MVETVKNWEEAVRLASLPLLKSGNISDEYVDNMIDSVNKNGPYMVLSDYFALMHARPGQGVKKLGMSLLVLKHETDLRGKPVKIFLVLAATDNQSHLESLQQIMGIFMDDGSYRSILTGNRPAIVNLFDGLEK</sequence>